<gene>
    <name evidence="1" type="ORF">BU16DRAFT_565569</name>
</gene>
<organism evidence="1 2">
    <name type="scientific">Lophium mytilinum</name>
    <dbReference type="NCBI Taxonomy" id="390894"/>
    <lineage>
        <taxon>Eukaryota</taxon>
        <taxon>Fungi</taxon>
        <taxon>Dikarya</taxon>
        <taxon>Ascomycota</taxon>
        <taxon>Pezizomycotina</taxon>
        <taxon>Dothideomycetes</taxon>
        <taxon>Pleosporomycetidae</taxon>
        <taxon>Mytilinidiales</taxon>
        <taxon>Mytilinidiaceae</taxon>
        <taxon>Lophium</taxon>
    </lineage>
</organism>
<dbReference type="AlphaFoldDB" id="A0A6A6QJL7"/>
<proteinExistence type="predicted"/>
<dbReference type="OrthoDB" id="10523536at2759"/>
<accession>A0A6A6QJL7</accession>
<evidence type="ECO:0000313" key="2">
    <source>
        <dbReference type="Proteomes" id="UP000799750"/>
    </source>
</evidence>
<evidence type="ECO:0000313" key="1">
    <source>
        <dbReference type="EMBL" id="KAF2491873.1"/>
    </source>
</evidence>
<sequence length="437" mass="50072">MVSPVIASRLDTRELDDQGDVGIKDATQKELEIAVREEVHESNDANFLHYLHRIKTTPVTATWPGTSHRFFKFELKLEGFPWYRPKPKREWTKTVSLRLVNSPGGKRRSVDGREGGRWIPLRQILQNRPIALQPTGTIGYQELRNWWIARGGSFEFLSLPGELRNEVYKYLVCTVVYPYSWRGRNALLKLTEWDGSGSTGLLKSEHGPMGTHVRTAVCASTSFRQGVLIGAAALKGLLLSSKQIYYEVSGLLWKSMEFRFQEHGDQNFKLERFAYAISKVNRQAIRRITLQASPRSVDGWFENRKRINTNTCRCQVLLLFSPSVRLVIKLPHRSKHDDEMFLDPCQRKCWRELVGKVLWKGRFILAHFDTVEVTGCINPQVRTHYLQLLQDLRGGQLSTVLSHNIMGQCVDVGLKPCIRFCRGACQESWCVCQGVLP</sequence>
<dbReference type="Proteomes" id="UP000799750">
    <property type="component" value="Unassembled WGS sequence"/>
</dbReference>
<reference evidence="1" key="1">
    <citation type="journal article" date="2020" name="Stud. Mycol.">
        <title>101 Dothideomycetes genomes: a test case for predicting lifestyles and emergence of pathogens.</title>
        <authorList>
            <person name="Haridas S."/>
            <person name="Albert R."/>
            <person name="Binder M."/>
            <person name="Bloem J."/>
            <person name="Labutti K."/>
            <person name="Salamov A."/>
            <person name="Andreopoulos B."/>
            <person name="Baker S."/>
            <person name="Barry K."/>
            <person name="Bills G."/>
            <person name="Bluhm B."/>
            <person name="Cannon C."/>
            <person name="Castanera R."/>
            <person name="Culley D."/>
            <person name="Daum C."/>
            <person name="Ezra D."/>
            <person name="Gonzalez J."/>
            <person name="Henrissat B."/>
            <person name="Kuo A."/>
            <person name="Liang C."/>
            <person name="Lipzen A."/>
            <person name="Lutzoni F."/>
            <person name="Magnuson J."/>
            <person name="Mondo S."/>
            <person name="Nolan M."/>
            <person name="Ohm R."/>
            <person name="Pangilinan J."/>
            <person name="Park H.-J."/>
            <person name="Ramirez L."/>
            <person name="Alfaro M."/>
            <person name="Sun H."/>
            <person name="Tritt A."/>
            <person name="Yoshinaga Y."/>
            <person name="Zwiers L.-H."/>
            <person name="Turgeon B."/>
            <person name="Goodwin S."/>
            <person name="Spatafora J."/>
            <person name="Crous P."/>
            <person name="Grigoriev I."/>
        </authorList>
    </citation>
    <scope>NUCLEOTIDE SEQUENCE</scope>
    <source>
        <strain evidence="1">CBS 269.34</strain>
    </source>
</reference>
<dbReference type="PANTHER" id="PTHR38790">
    <property type="entry name" value="2EXR DOMAIN-CONTAINING PROTEIN-RELATED"/>
    <property type="match status" value="1"/>
</dbReference>
<dbReference type="EMBL" id="MU004195">
    <property type="protein sequence ID" value="KAF2491873.1"/>
    <property type="molecule type" value="Genomic_DNA"/>
</dbReference>
<keyword evidence="2" id="KW-1185">Reference proteome</keyword>
<name>A0A6A6QJL7_9PEZI</name>
<protein>
    <submittedName>
        <fullName evidence="1">Uncharacterized protein</fullName>
    </submittedName>
</protein>